<sequence>MKCGMIKISPTVLVDQIPKSSFVWYEDDWVHEADPHSHKRAQLVYVEEGFQYLHIDKKIILLPQNHAAWIPSNLLHKTTTEATSIRLMTLFFDVEEQDAFYDNICIFTVPVVLKEMLKYAAKWSKKQEYSIEEEAFLLAIFRELPNFVKHSLTLSIPVPEDSRLTVVCHYINKHFCEDINIIELAEAANLSLRTLERIFKKETGITVLKYIQLVKIIKSIEYLGTGEYTISEVAHKVGYKSLQAYSTSFYMLIKERPTAFLKFRI</sequence>
<gene>
    <name evidence="5" type="ORF">QW060_06430</name>
</gene>
<dbReference type="InterPro" id="IPR014710">
    <property type="entry name" value="RmlC-like_jellyroll"/>
</dbReference>
<evidence type="ECO:0000313" key="5">
    <source>
        <dbReference type="EMBL" id="MDN3706767.1"/>
    </source>
</evidence>
<dbReference type="Gene3D" id="1.10.10.60">
    <property type="entry name" value="Homeodomain-like"/>
    <property type="match status" value="1"/>
</dbReference>
<keyword evidence="3" id="KW-0804">Transcription</keyword>
<dbReference type="Proteomes" id="UP001242368">
    <property type="component" value="Unassembled WGS sequence"/>
</dbReference>
<proteinExistence type="predicted"/>
<dbReference type="InterPro" id="IPR011051">
    <property type="entry name" value="RmlC_Cupin_sf"/>
</dbReference>
<evidence type="ECO:0000313" key="6">
    <source>
        <dbReference type="Proteomes" id="UP001242368"/>
    </source>
</evidence>
<dbReference type="PANTHER" id="PTHR11019:SF199">
    <property type="entry name" value="HTH-TYPE TRANSCRIPTIONAL REGULATOR NIMR"/>
    <property type="match status" value="1"/>
</dbReference>
<dbReference type="SUPFAM" id="SSF51182">
    <property type="entry name" value="RmlC-like cupins"/>
    <property type="match status" value="1"/>
</dbReference>
<dbReference type="PANTHER" id="PTHR11019">
    <property type="entry name" value="HTH-TYPE TRANSCRIPTIONAL REGULATOR NIMR"/>
    <property type="match status" value="1"/>
</dbReference>
<comment type="caution">
    <text evidence="5">The sequence shown here is derived from an EMBL/GenBank/DDBJ whole genome shotgun (WGS) entry which is preliminary data.</text>
</comment>
<dbReference type="RefSeq" id="WP_290362820.1">
    <property type="nucleotide sequence ID" value="NZ_JAUFQU010000001.1"/>
</dbReference>
<protein>
    <submittedName>
        <fullName evidence="5">AraC family transcriptional regulator</fullName>
    </submittedName>
</protein>
<dbReference type="SUPFAM" id="SSF46689">
    <property type="entry name" value="Homeodomain-like"/>
    <property type="match status" value="1"/>
</dbReference>
<evidence type="ECO:0000256" key="3">
    <source>
        <dbReference type="ARBA" id="ARBA00023163"/>
    </source>
</evidence>
<feature type="domain" description="HTH araC/xylS-type" evidence="4">
    <location>
        <begin position="165"/>
        <end position="263"/>
    </location>
</feature>
<evidence type="ECO:0000256" key="2">
    <source>
        <dbReference type="ARBA" id="ARBA00023125"/>
    </source>
</evidence>
<evidence type="ECO:0000259" key="4">
    <source>
        <dbReference type="PROSITE" id="PS01124"/>
    </source>
</evidence>
<keyword evidence="2" id="KW-0238">DNA-binding</keyword>
<dbReference type="InterPro" id="IPR018060">
    <property type="entry name" value="HTH_AraC"/>
</dbReference>
<dbReference type="Pfam" id="PF02311">
    <property type="entry name" value="AraC_binding"/>
    <property type="match status" value="1"/>
</dbReference>
<keyword evidence="6" id="KW-1185">Reference proteome</keyword>
<evidence type="ECO:0000256" key="1">
    <source>
        <dbReference type="ARBA" id="ARBA00023015"/>
    </source>
</evidence>
<dbReference type="PROSITE" id="PS01124">
    <property type="entry name" value="HTH_ARAC_FAMILY_2"/>
    <property type="match status" value="1"/>
</dbReference>
<organism evidence="5 6">
    <name type="scientific">Paenimyroides ceti</name>
    <dbReference type="NCBI Taxonomy" id="395087"/>
    <lineage>
        <taxon>Bacteria</taxon>
        <taxon>Pseudomonadati</taxon>
        <taxon>Bacteroidota</taxon>
        <taxon>Flavobacteriia</taxon>
        <taxon>Flavobacteriales</taxon>
        <taxon>Flavobacteriaceae</taxon>
        <taxon>Paenimyroides</taxon>
    </lineage>
</organism>
<dbReference type="SMART" id="SM00342">
    <property type="entry name" value="HTH_ARAC"/>
    <property type="match status" value="1"/>
</dbReference>
<name>A0ABT8CT89_9FLAO</name>
<reference evidence="6" key="1">
    <citation type="journal article" date="2019" name="Int. J. Syst. Evol. Microbiol.">
        <title>The Global Catalogue of Microorganisms (GCM) 10K type strain sequencing project: providing services to taxonomists for standard genome sequencing and annotation.</title>
        <authorList>
            <consortium name="The Broad Institute Genomics Platform"/>
            <consortium name="The Broad Institute Genome Sequencing Center for Infectious Disease"/>
            <person name="Wu L."/>
            <person name="Ma J."/>
        </authorList>
    </citation>
    <scope>NUCLEOTIDE SEQUENCE [LARGE SCALE GENOMIC DNA]</scope>
    <source>
        <strain evidence="6">CECT 7184</strain>
    </source>
</reference>
<dbReference type="Pfam" id="PF12833">
    <property type="entry name" value="HTH_18"/>
    <property type="match status" value="1"/>
</dbReference>
<dbReference type="Gene3D" id="2.60.120.10">
    <property type="entry name" value="Jelly Rolls"/>
    <property type="match status" value="1"/>
</dbReference>
<accession>A0ABT8CT89</accession>
<dbReference type="InterPro" id="IPR009057">
    <property type="entry name" value="Homeodomain-like_sf"/>
</dbReference>
<dbReference type="InterPro" id="IPR003313">
    <property type="entry name" value="AraC-bd"/>
</dbReference>
<dbReference type="EMBL" id="JAUFQU010000001">
    <property type="protein sequence ID" value="MDN3706767.1"/>
    <property type="molecule type" value="Genomic_DNA"/>
</dbReference>
<keyword evidence="1" id="KW-0805">Transcription regulation</keyword>